<dbReference type="GO" id="GO:0030163">
    <property type="term" value="P:protein catabolic process"/>
    <property type="evidence" value="ECO:0007669"/>
    <property type="project" value="UniProtKB-ARBA"/>
</dbReference>
<evidence type="ECO:0000259" key="2">
    <source>
        <dbReference type="PROSITE" id="PS50144"/>
    </source>
</evidence>
<dbReference type="SUPFAM" id="SSF49599">
    <property type="entry name" value="TRAF domain-like"/>
    <property type="match status" value="2"/>
</dbReference>
<dbReference type="SUPFAM" id="SSF54695">
    <property type="entry name" value="POZ domain"/>
    <property type="match status" value="2"/>
</dbReference>
<feature type="domain" description="BTB" evidence="1">
    <location>
        <begin position="205"/>
        <end position="269"/>
    </location>
</feature>
<dbReference type="InterPro" id="IPR008974">
    <property type="entry name" value="TRAF-like"/>
</dbReference>
<accession>A0A232FMY7</accession>
<protein>
    <recommendedName>
        <fullName evidence="5">BTB domain-containing protein</fullName>
    </recommendedName>
</protein>
<dbReference type="OrthoDB" id="7554223at2759"/>
<feature type="domain" description="BTB" evidence="1">
    <location>
        <begin position="569"/>
        <end position="637"/>
    </location>
</feature>
<dbReference type="InterPro" id="IPR000210">
    <property type="entry name" value="BTB/POZ_dom"/>
</dbReference>
<evidence type="ECO:0008006" key="5">
    <source>
        <dbReference type="Google" id="ProtNLM"/>
    </source>
</evidence>
<dbReference type="AlphaFoldDB" id="A0A232FMY7"/>
<dbReference type="SMART" id="SM00225">
    <property type="entry name" value="BTB"/>
    <property type="match status" value="2"/>
</dbReference>
<dbReference type="Gene3D" id="1.25.40.420">
    <property type="match status" value="1"/>
</dbReference>
<dbReference type="InterPro" id="IPR002083">
    <property type="entry name" value="MATH/TRAF_dom"/>
</dbReference>
<name>A0A232FMY7_9HYME</name>
<dbReference type="Proteomes" id="UP000215335">
    <property type="component" value="Unassembled WGS sequence"/>
</dbReference>
<comment type="caution">
    <text evidence="3">The sequence shown here is derived from an EMBL/GenBank/DDBJ whole genome shotgun (WGS) entry which is preliminary data.</text>
</comment>
<organism evidence="3 4">
    <name type="scientific">Trichomalopsis sarcophagae</name>
    <dbReference type="NCBI Taxonomy" id="543379"/>
    <lineage>
        <taxon>Eukaryota</taxon>
        <taxon>Metazoa</taxon>
        <taxon>Ecdysozoa</taxon>
        <taxon>Arthropoda</taxon>
        <taxon>Hexapoda</taxon>
        <taxon>Insecta</taxon>
        <taxon>Pterygota</taxon>
        <taxon>Neoptera</taxon>
        <taxon>Endopterygota</taxon>
        <taxon>Hymenoptera</taxon>
        <taxon>Apocrita</taxon>
        <taxon>Proctotrupomorpha</taxon>
        <taxon>Chalcidoidea</taxon>
        <taxon>Pteromalidae</taxon>
        <taxon>Pteromalinae</taxon>
        <taxon>Trichomalopsis</taxon>
    </lineage>
</organism>
<reference evidence="3 4" key="1">
    <citation type="journal article" date="2017" name="Curr. Biol.">
        <title>The Evolution of Venom by Co-option of Single-Copy Genes.</title>
        <authorList>
            <person name="Martinson E.O."/>
            <person name="Mrinalini"/>
            <person name="Kelkar Y.D."/>
            <person name="Chang C.H."/>
            <person name="Werren J.H."/>
        </authorList>
    </citation>
    <scope>NUCLEOTIDE SEQUENCE [LARGE SCALE GENOMIC DNA]</scope>
    <source>
        <strain evidence="3 4">Alberta</strain>
        <tissue evidence="3">Whole body</tissue>
    </source>
</reference>
<proteinExistence type="predicted"/>
<evidence type="ECO:0000313" key="4">
    <source>
        <dbReference type="Proteomes" id="UP000215335"/>
    </source>
</evidence>
<dbReference type="PROSITE" id="PS50097">
    <property type="entry name" value="BTB"/>
    <property type="match status" value="2"/>
</dbReference>
<dbReference type="PROSITE" id="PS50144">
    <property type="entry name" value="MATH"/>
    <property type="match status" value="2"/>
</dbReference>
<feature type="domain" description="MATH" evidence="2">
    <location>
        <begin position="396"/>
        <end position="532"/>
    </location>
</feature>
<dbReference type="Pfam" id="PF00651">
    <property type="entry name" value="BTB"/>
    <property type="match status" value="2"/>
</dbReference>
<dbReference type="Gene3D" id="3.30.710.10">
    <property type="entry name" value="Potassium Channel Kv1.1, Chain A"/>
    <property type="match status" value="2"/>
</dbReference>
<evidence type="ECO:0000259" key="1">
    <source>
        <dbReference type="PROSITE" id="PS50097"/>
    </source>
</evidence>
<evidence type="ECO:0000313" key="3">
    <source>
        <dbReference type="EMBL" id="OXU31828.1"/>
    </source>
</evidence>
<dbReference type="PANTHER" id="PTHR24413">
    <property type="entry name" value="SPECKLE-TYPE POZ PROTEIN"/>
    <property type="match status" value="1"/>
</dbReference>
<keyword evidence="4" id="KW-1185">Reference proteome</keyword>
<dbReference type="EMBL" id="NNAY01000027">
    <property type="protein sequence ID" value="OXU31828.1"/>
    <property type="molecule type" value="Genomic_DNA"/>
</dbReference>
<gene>
    <name evidence="3" type="ORF">TSAR_004056</name>
</gene>
<dbReference type="Gene3D" id="2.60.210.10">
    <property type="entry name" value="Apoptosis, Tumor Necrosis Factor Receptor Associated Protein 2, Chain A"/>
    <property type="match status" value="2"/>
</dbReference>
<dbReference type="Pfam" id="PF22486">
    <property type="entry name" value="MATH_2"/>
    <property type="match status" value="2"/>
</dbReference>
<feature type="domain" description="MATH" evidence="2">
    <location>
        <begin position="30"/>
        <end position="166"/>
    </location>
</feature>
<sequence length="732" mass="82972">MEQNGSNKKSSAQITTVTSINLESDIKVRRYDCKWTINNFRFCCTHDVEPDVDDDSIESQHFNTDGLEWCLDLFPLSCCNKHLSARLYCCTGDDDLEDSRLEQVHATLSIINNLGEEVCTQQQMSTKEMLVQTHGLRFDGIVESSILYDEDKGLLPNNQLTLLCKVTINETVFLKPDDNVKNTVNERRLIEFDDFERLLEDRNFSDVRIIVGDKTFHAHKAVLSVRSSVFANIFNLAMKEQKIEIPDFDEEVVGQLLLFLYSGRVDLTKIQSLAGELVAAADEYDVAGLKIICEQALIEHLKVDNVAEVLQVADKHGSKRLCEAVFEFLRKRRRKLRSELPSVLAVRDDEKIEAIFSSLSPEFLAKLIRSLLDKFAMDQHKSSLRNPGETHTETIECTYDWTITNFQHHARGKVGQSIESPVFKAGPENELRWKLYIYPGGCIEDYNKDVSVDICCLDEYSNSINIFIAIVRNDGKPCEMQKKLRISNSSHLNRISNQNKCLFPDFVKRSYLVEKASGVYFNEGSLKLKCQLIFGNGIVQDSRPTSTLISIELDTTIDFEQFIASSKYSDAKLVLNGGTEIAVHRILLSACSPVFAAMFEQNMKDERENIIEITDVDEKVMREVLHFVYTGKVNNDIKAIASNLFEAADKYAIDGLKKNCENSLIQGLNLTNVGNVLEIADRHGAEALKTAALNFIAVHVEQLANSEMFRTRMRSTCHLLGEMLNALKLKYK</sequence>
<dbReference type="STRING" id="543379.A0A232FMY7"/>
<dbReference type="InterPro" id="IPR011333">
    <property type="entry name" value="SKP1/BTB/POZ_sf"/>
</dbReference>